<dbReference type="AlphaFoldDB" id="A0A0H2Y658"/>
<name>A0A0H2Y658_YERPA</name>
<dbReference type="SUPFAM" id="SSF56596">
    <property type="entry name" value="Replication terminator protein (Tus)"/>
    <property type="match status" value="1"/>
</dbReference>
<comment type="similarity">
    <text evidence="4">Belongs to the Tus family.</text>
</comment>
<reference evidence="6 7" key="1">
    <citation type="journal article" date="2006" name="J. Bacteriol.">
        <title>Complete genome sequence of Yersinia pestis strains Antiqua and Nepal516: evidence of gene reduction in an emerging pathogen.</title>
        <authorList>
            <person name="Chain P.S."/>
            <person name="Hu P."/>
            <person name="Malfatti S.A."/>
            <person name="Radnedge L."/>
            <person name="Larimer F."/>
            <person name="Vergez L.M."/>
            <person name="Worsham P."/>
            <person name="Chu M.C."/>
            <person name="Andersen G.L."/>
        </authorList>
    </citation>
    <scope>NUCLEOTIDE SEQUENCE [LARGE SCALE GENOMIC DNA]</scope>
    <source>
        <strain evidence="6 7">Antiqua</strain>
    </source>
</reference>
<keyword evidence="2 4" id="KW-0235">DNA replication</keyword>
<dbReference type="EMBL" id="CP000308">
    <property type="protein sequence ID" value="ABG13591.1"/>
    <property type="molecule type" value="Genomic_DNA"/>
</dbReference>
<dbReference type="InterPro" id="IPR036384">
    <property type="entry name" value="Tus_sf"/>
</dbReference>
<dbReference type="Proteomes" id="UP000001971">
    <property type="component" value="Chromosome"/>
</dbReference>
<dbReference type="GO" id="GO:0005737">
    <property type="term" value="C:cytoplasm"/>
    <property type="evidence" value="ECO:0007669"/>
    <property type="project" value="UniProtKB-SubCell"/>
</dbReference>
<keyword evidence="1 4" id="KW-0963">Cytoplasm</keyword>
<dbReference type="Gene3D" id="3.50.14.10">
    <property type="entry name" value="Replication terminator Tus, domain 1 superfamily/Replication terminator Tus"/>
    <property type="match status" value="1"/>
</dbReference>
<dbReference type="GO" id="GO:0006274">
    <property type="term" value="P:DNA replication termination"/>
    <property type="evidence" value="ECO:0007669"/>
    <property type="project" value="UniProtKB-UniRule"/>
</dbReference>
<evidence type="ECO:0000256" key="2">
    <source>
        <dbReference type="ARBA" id="ARBA00022705"/>
    </source>
</evidence>
<accession>A0A0H2Y658</accession>
<comment type="subcellular location">
    <subcellularLocation>
        <location evidence="4">Cytoplasm</location>
    </subcellularLocation>
</comment>
<dbReference type="Gene3D" id="3.30.54.10">
    <property type="match status" value="1"/>
</dbReference>
<evidence type="ECO:0000313" key="7">
    <source>
        <dbReference type="Proteomes" id="UP000001971"/>
    </source>
</evidence>
<dbReference type="InterPro" id="IPR036381">
    <property type="entry name" value="Tus_dom1"/>
</dbReference>
<comment type="function">
    <text evidence="4">Trans-acting protein required for termination of DNA replication. Binds to DNA replication terminator sequences (terA to terF) to prevent the passage of replication forks. The termination efficiency will be affected by the affinity of this protein for the terminator sequence.</text>
</comment>
<evidence type="ECO:0000256" key="1">
    <source>
        <dbReference type="ARBA" id="ARBA00022490"/>
    </source>
</evidence>
<keyword evidence="3 4" id="KW-0238">DNA-binding</keyword>
<evidence type="ECO:0000256" key="4">
    <source>
        <dbReference type="HAMAP-Rule" id="MF_00483"/>
    </source>
</evidence>
<dbReference type="NCBIfam" id="TIGR02648">
    <property type="entry name" value="rep_term_tus"/>
    <property type="match status" value="1"/>
</dbReference>
<evidence type="ECO:0000256" key="5">
    <source>
        <dbReference type="NCBIfam" id="TIGR02648"/>
    </source>
</evidence>
<evidence type="ECO:0000313" key="6">
    <source>
        <dbReference type="EMBL" id="ABG13591.1"/>
    </source>
</evidence>
<dbReference type="HAMAP" id="MF_00483">
    <property type="entry name" value="Rep_term_Tus"/>
    <property type="match status" value="1"/>
</dbReference>
<dbReference type="Pfam" id="PF05472">
    <property type="entry name" value="Ter"/>
    <property type="match status" value="1"/>
</dbReference>
<organism evidence="6 7">
    <name type="scientific">Yersinia pestis bv. Antiqua (strain Antiqua)</name>
    <dbReference type="NCBI Taxonomy" id="360102"/>
    <lineage>
        <taxon>Bacteria</taxon>
        <taxon>Pseudomonadati</taxon>
        <taxon>Pseudomonadota</taxon>
        <taxon>Gammaproteobacteria</taxon>
        <taxon>Enterobacterales</taxon>
        <taxon>Yersiniaceae</taxon>
        <taxon>Yersinia</taxon>
    </lineage>
</organism>
<dbReference type="GO" id="GO:0003677">
    <property type="term" value="F:DNA binding"/>
    <property type="evidence" value="ECO:0007669"/>
    <property type="project" value="UniProtKB-UniRule"/>
</dbReference>
<proteinExistence type="inferred from homology"/>
<sequence>MYVVTKPPYLEKNMNKYDLIERMNTRFAELEVTLHQLHQQLDDLPLIAARVFSLPEIEKGTEHQPIEQITVNITEGEHAKKLGLQHFQRLFLHHQGQHVSSKAALRLPGVLCFSVTDKELIECQDIIKKTNQLKAELEHIITVESGLPSEQRFEFVHTHLHGLITLNTYRTITPLINPSSVRFGWANKHIIKNVTREDILLQLEKSLNAGRAVPPFTREQWRELISLEINDVQRLPEKTRLKIKRPVKVQPIARVWYQEQQKQVQHPCPMPLIAFCQHQLGAELPKLGELTDYDVKHIKHKYKPDAKPLRLLVPRLHLYVELEP</sequence>
<gene>
    <name evidence="4" type="primary">tus</name>
    <name evidence="6" type="ordered locus">YPA_1625</name>
</gene>
<dbReference type="InterPro" id="IPR008865">
    <property type="entry name" value="DNA_replication_term_site-bd"/>
</dbReference>
<dbReference type="KEGG" id="ypa:YPA_1625"/>
<evidence type="ECO:0000256" key="3">
    <source>
        <dbReference type="ARBA" id="ARBA00023125"/>
    </source>
</evidence>
<protein>
    <recommendedName>
        <fullName evidence="4 5">DNA replication terminus site-binding protein</fullName>
        <shortName evidence="4">Ter-binding protein</shortName>
    </recommendedName>
</protein>